<organism evidence="4 5">
    <name type="scientific">Dreissena polymorpha</name>
    <name type="common">Zebra mussel</name>
    <name type="synonym">Mytilus polymorpha</name>
    <dbReference type="NCBI Taxonomy" id="45954"/>
    <lineage>
        <taxon>Eukaryota</taxon>
        <taxon>Metazoa</taxon>
        <taxon>Spiralia</taxon>
        <taxon>Lophotrochozoa</taxon>
        <taxon>Mollusca</taxon>
        <taxon>Bivalvia</taxon>
        <taxon>Autobranchia</taxon>
        <taxon>Heteroconchia</taxon>
        <taxon>Euheterodonta</taxon>
        <taxon>Imparidentia</taxon>
        <taxon>Neoheterodontei</taxon>
        <taxon>Myida</taxon>
        <taxon>Dreissenoidea</taxon>
        <taxon>Dreissenidae</taxon>
        <taxon>Dreissena</taxon>
    </lineage>
</organism>
<dbReference type="Proteomes" id="UP000828390">
    <property type="component" value="Unassembled WGS sequence"/>
</dbReference>
<dbReference type="PANTHER" id="PTHR10194">
    <property type="entry name" value="RAS GTPASE-ACTIVATING PROTEINS"/>
    <property type="match status" value="1"/>
</dbReference>
<keyword evidence="1" id="KW-0343">GTPase activation</keyword>
<reference evidence="4" key="1">
    <citation type="journal article" date="2019" name="bioRxiv">
        <title>The Genome of the Zebra Mussel, Dreissena polymorpha: A Resource for Invasive Species Research.</title>
        <authorList>
            <person name="McCartney M.A."/>
            <person name="Auch B."/>
            <person name="Kono T."/>
            <person name="Mallez S."/>
            <person name="Zhang Y."/>
            <person name="Obille A."/>
            <person name="Becker A."/>
            <person name="Abrahante J.E."/>
            <person name="Garbe J."/>
            <person name="Badalamenti J.P."/>
            <person name="Herman A."/>
            <person name="Mangelson H."/>
            <person name="Liachko I."/>
            <person name="Sullivan S."/>
            <person name="Sone E.D."/>
            <person name="Koren S."/>
            <person name="Silverstein K.A.T."/>
            <person name="Beckman K.B."/>
            <person name="Gohl D.M."/>
        </authorList>
    </citation>
    <scope>NUCLEOTIDE SEQUENCE</scope>
    <source>
        <strain evidence="4">Duluth1</strain>
        <tissue evidence="4">Whole animal</tissue>
    </source>
</reference>
<name>A0A9D4RSI7_DREPO</name>
<dbReference type="InterPro" id="IPR008936">
    <property type="entry name" value="Rho_GTPase_activation_prot"/>
</dbReference>
<evidence type="ECO:0000313" key="4">
    <source>
        <dbReference type="EMBL" id="KAH3877007.1"/>
    </source>
</evidence>
<dbReference type="AlphaFoldDB" id="A0A9D4RSI7"/>
<reference evidence="4" key="2">
    <citation type="submission" date="2020-11" db="EMBL/GenBank/DDBJ databases">
        <authorList>
            <person name="McCartney M.A."/>
            <person name="Auch B."/>
            <person name="Kono T."/>
            <person name="Mallez S."/>
            <person name="Becker A."/>
            <person name="Gohl D.M."/>
            <person name="Silverstein K.A.T."/>
            <person name="Koren S."/>
            <person name="Bechman K.B."/>
            <person name="Herman A."/>
            <person name="Abrahante J.E."/>
            <person name="Garbe J."/>
        </authorList>
    </citation>
    <scope>NUCLEOTIDE SEQUENCE</scope>
    <source>
        <strain evidence="4">Duluth1</strain>
        <tissue evidence="4">Whole animal</tissue>
    </source>
</reference>
<gene>
    <name evidence="4" type="ORF">DPMN_000861</name>
</gene>
<dbReference type="GO" id="GO:0005096">
    <property type="term" value="F:GTPase activator activity"/>
    <property type="evidence" value="ECO:0007669"/>
    <property type="project" value="UniProtKB-KW"/>
</dbReference>
<sequence>MHIMLKVEIADCMQTLFRGNSLASKIMAYCFRFYGLGYLRELLNPLIMEMFQKEYVCQQISFEVDPARLGGCGVGG</sequence>
<dbReference type="InterPro" id="IPR039360">
    <property type="entry name" value="Ras_GTPase"/>
</dbReference>
<feature type="domain" description="Ras-GAP" evidence="3">
    <location>
        <begin position="1"/>
        <end position="76"/>
    </location>
</feature>
<evidence type="ECO:0000259" key="3">
    <source>
        <dbReference type="PROSITE" id="PS50018"/>
    </source>
</evidence>
<protein>
    <recommendedName>
        <fullName evidence="3">Ras-GAP domain-containing protein</fullName>
    </recommendedName>
</protein>
<dbReference type="Gene3D" id="1.10.506.10">
    <property type="entry name" value="GTPase Activation - p120gap, domain 1"/>
    <property type="match status" value="1"/>
</dbReference>
<dbReference type="PANTHER" id="PTHR10194:SF142">
    <property type="entry name" value="NEUROFIBROMIN"/>
    <property type="match status" value="1"/>
</dbReference>
<dbReference type="PROSITE" id="PS50018">
    <property type="entry name" value="RAS_GTPASE_ACTIV_2"/>
    <property type="match status" value="1"/>
</dbReference>
<accession>A0A9D4RSI7</accession>
<evidence type="ECO:0000256" key="2">
    <source>
        <dbReference type="ARBA" id="ARBA00022553"/>
    </source>
</evidence>
<dbReference type="EMBL" id="JAIWYP010000001">
    <property type="protein sequence ID" value="KAH3877007.1"/>
    <property type="molecule type" value="Genomic_DNA"/>
</dbReference>
<proteinExistence type="predicted"/>
<keyword evidence="2" id="KW-0597">Phosphoprotein</keyword>
<evidence type="ECO:0000256" key="1">
    <source>
        <dbReference type="ARBA" id="ARBA00022468"/>
    </source>
</evidence>
<dbReference type="SUPFAM" id="SSF48350">
    <property type="entry name" value="GTPase activation domain, GAP"/>
    <property type="match status" value="1"/>
</dbReference>
<evidence type="ECO:0000313" key="5">
    <source>
        <dbReference type="Proteomes" id="UP000828390"/>
    </source>
</evidence>
<comment type="caution">
    <text evidence="4">The sequence shown here is derived from an EMBL/GenBank/DDBJ whole genome shotgun (WGS) entry which is preliminary data.</text>
</comment>
<dbReference type="InterPro" id="IPR001936">
    <property type="entry name" value="RasGAP_dom"/>
</dbReference>
<keyword evidence="5" id="KW-1185">Reference proteome</keyword>